<dbReference type="PANTHER" id="PTHR34218:SF3">
    <property type="entry name" value="ACYL-HOMOSERINE LACTONE ACYLASE PVDQ"/>
    <property type="match status" value="1"/>
</dbReference>
<dbReference type="GO" id="GO:0016811">
    <property type="term" value="F:hydrolase activity, acting on carbon-nitrogen (but not peptide) bonds, in linear amides"/>
    <property type="evidence" value="ECO:0007669"/>
    <property type="project" value="InterPro"/>
</dbReference>
<dbReference type="Proteomes" id="UP000298438">
    <property type="component" value="Unassembled WGS sequence"/>
</dbReference>
<dbReference type="InterPro" id="IPR043147">
    <property type="entry name" value="Penicillin_amidase_A-knob"/>
</dbReference>
<keyword evidence="3" id="KW-0378">Hydrolase</keyword>
<name>A0A4Y9SAU4_9BURK</name>
<dbReference type="AlphaFoldDB" id="A0A4Y9SAU4"/>
<dbReference type="OrthoDB" id="9760084at2"/>
<keyword evidence="4" id="KW-0865">Zymogen</keyword>
<dbReference type="Gene3D" id="1.10.1400.10">
    <property type="match status" value="1"/>
</dbReference>
<keyword evidence="6" id="KW-1185">Reference proteome</keyword>
<protein>
    <recommendedName>
        <fullName evidence="7">Acylase</fullName>
    </recommendedName>
</protein>
<evidence type="ECO:0000256" key="3">
    <source>
        <dbReference type="ARBA" id="ARBA00022801"/>
    </source>
</evidence>
<evidence type="ECO:0008006" key="7">
    <source>
        <dbReference type="Google" id="ProtNLM"/>
    </source>
</evidence>
<dbReference type="Gene3D" id="1.10.439.10">
    <property type="entry name" value="Penicillin Amidohydrolase, domain 1"/>
    <property type="match status" value="1"/>
</dbReference>
<reference evidence="5 6" key="1">
    <citation type="submission" date="2019-03" db="EMBL/GenBank/DDBJ databases">
        <title>Draft Genome Sequence of Massilia arenosa sp. nov., a Novel Massilia Species Isolated from a Sandy-loam Maize Soil.</title>
        <authorList>
            <person name="Raths R."/>
            <person name="Peta V."/>
            <person name="Bucking H."/>
        </authorList>
    </citation>
    <scope>NUCLEOTIDE SEQUENCE [LARGE SCALE GENOMIC DNA]</scope>
    <source>
        <strain evidence="5 6">MC02</strain>
    </source>
</reference>
<dbReference type="Gene3D" id="3.60.20.10">
    <property type="entry name" value="Glutamine Phosphoribosylpyrophosphate, subunit 1, domain 1"/>
    <property type="match status" value="1"/>
</dbReference>
<gene>
    <name evidence="5" type="ORF">E4L96_12185</name>
</gene>
<dbReference type="InterPro" id="IPR002692">
    <property type="entry name" value="S45"/>
</dbReference>
<evidence type="ECO:0000256" key="4">
    <source>
        <dbReference type="ARBA" id="ARBA00023145"/>
    </source>
</evidence>
<keyword evidence="2" id="KW-0732">Signal</keyword>
<organism evidence="5 6">
    <name type="scientific">Zemynaea arenosa</name>
    <dbReference type="NCBI Taxonomy" id="2561931"/>
    <lineage>
        <taxon>Bacteria</taxon>
        <taxon>Pseudomonadati</taxon>
        <taxon>Pseudomonadota</taxon>
        <taxon>Betaproteobacteria</taxon>
        <taxon>Burkholderiales</taxon>
        <taxon>Oxalobacteraceae</taxon>
        <taxon>Telluria group</taxon>
        <taxon>Zemynaea</taxon>
    </lineage>
</organism>
<accession>A0A4Y9SAU4</accession>
<dbReference type="InterPro" id="IPR029055">
    <property type="entry name" value="Ntn_hydrolases_N"/>
</dbReference>
<dbReference type="EMBL" id="SPVF01000152">
    <property type="protein sequence ID" value="TFW19154.1"/>
    <property type="molecule type" value="Genomic_DNA"/>
</dbReference>
<comment type="caution">
    <text evidence="5">The sequence shown here is derived from an EMBL/GenBank/DDBJ whole genome shotgun (WGS) entry which is preliminary data.</text>
</comment>
<evidence type="ECO:0000313" key="6">
    <source>
        <dbReference type="Proteomes" id="UP000298438"/>
    </source>
</evidence>
<dbReference type="Gene3D" id="2.30.120.10">
    <property type="match status" value="1"/>
</dbReference>
<dbReference type="InterPro" id="IPR043146">
    <property type="entry name" value="Penicillin_amidase_N_B-knob"/>
</dbReference>
<evidence type="ECO:0000256" key="1">
    <source>
        <dbReference type="ARBA" id="ARBA00006586"/>
    </source>
</evidence>
<comment type="similarity">
    <text evidence="1">Belongs to the peptidase S45 family.</text>
</comment>
<dbReference type="Pfam" id="PF01804">
    <property type="entry name" value="Penicil_amidase"/>
    <property type="match status" value="1"/>
</dbReference>
<dbReference type="GO" id="GO:0017000">
    <property type="term" value="P:antibiotic biosynthetic process"/>
    <property type="evidence" value="ECO:0007669"/>
    <property type="project" value="InterPro"/>
</dbReference>
<proteinExistence type="inferred from homology"/>
<evidence type="ECO:0000256" key="2">
    <source>
        <dbReference type="ARBA" id="ARBA00022729"/>
    </source>
</evidence>
<dbReference type="PANTHER" id="PTHR34218">
    <property type="entry name" value="PEPTIDASE S45 PENICILLIN AMIDASE"/>
    <property type="match status" value="1"/>
</dbReference>
<sequence length="788" mass="86005">MERARRTGLRTWIAAAVCLTMGACEGRVGRPDGSPAHGLIAEVARTSHGIVHVKANDFRSLGYGLAYAYAQDNVCMFADTLLTVRGERSRYFGAEAMATQPVRGEYGAAIDYLHVRNDDSDFFFKGYLDIEQLKANYAAGSQEGRDMLAGYAAGYNRYLRDFAGKLPAACAGAAWVKPITVEDMYLVLAEKALHASGEVFAKEFADAGRGAGMTVTQRARSMSPQQFIAGKVDLVRSSLGSNALGIGRDLTVDGRGILMGNPHYPWTSTDRFYQAHLTVPGKYDAMGVILGGIPIITIGFNKDVAWTHTVTAAVHFTTFRLALDRSDTSGTTYLVDGKPVAMTSRPVTIDVLQADGTVVKRSRTFYFSQYGAVIVKPEAGVLWTPSEAWVLGDPNRNNTRLMDQWLAIGRAGTVAELKSALDTVVGLPWVNTVAADRAGDVLYADASVVPSVPAQRFASDCLVMPALLAFDGTRSSCGWVKEPGAPEGIFSPKQAPFMLRTDYVGNSNDSYWLTNPRQLPTGYSPMYGRINVEQMLRTRIGFKQMEEFLRQHQRISMADVEDLVFANRVYAGELVVPDLVSGCTAPDLVISAACGALAQWDKKANLDSKGAVLFREFWNSASQIPDKWEIPFNPADPVNTPFGVKPSALPAMYSALRAAALKLQGLGIPLDAPLGAYQDETRNGARYPLHGAIGDIDGSYNSIHMATPLDANGYHDVVWGTSYVQVVTFDQSGPVAQGMLVYGQSVDPKNRYYADQLPLYSRKEWQNLPFSPDQVRTDPAYRVQKIFE</sequence>
<dbReference type="PROSITE" id="PS51257">
    <property type="entry name" value="PROKAR_LIPOPROTEIN"/>
    <property type="match status" value="1"/>
</dbReference>
<dbReference type="InterPro" id="IPR023343">
    <property type="entry name" value="Penicillin_amidase_dom1"/>
</dbReference>
<dbReference type="SUPFAM" id="SSF56235">
    <property type="entry name" value="N-terminal nucleophile aminohydrolases (Ntn hydrolases)"/>
    <property type="match status" value="1"/>
</dbReference>
<evidence type="ECO:0000313" key="5">
    <source>
        <dbReference type="EMBL" id="TFW19154.1"/>
    </source>
</evidence>